<dbReference type="Pfam" id="PF15963">
    <property type="entry name" value="Myb_DNA-bind_7"/>
    <property type="match status" value="1"/>
</dbReference>
<dbReference type="GeneID" id="87806864"/>
<accession>A0AAF1BGR2</accession>
<dbReference type="AlphaFoldDB" id="A0AAF1BGR2"/>
<dbReference type="GO" id="GO:0001156">
    <property type="term" value="F:TFIIIC-class transcription factor complex binding"/>
    <property type="evidence" value="ECO:0007669"/>
    <property type="project" value="TreeGrafter"/>
</dbReference>
<feature type="domain" description="Myb-like" evidence="2">
    <location>
        <begin position="675"/>
        <end position="723"/>
    </location>
</feature>
<dbReference type="PRINTS" id="PR01217">
    <property type="entry name" value="PRICHEXTENSN"/>
</dbReference>
<proteinExistence type="predicted"/>
<feature type="compositionally biased region" description="Polar residues" evidence="1">
    <location>
        <begin position="198"/>
        <end position="249"/>
    </location>
</feature>
<sequence length="809" mass="86095">MALRLPGKGNFKPSKPVKPGAGGPRRPPVPGTAGAAARPPAARPGAPAPKPPAKPPAPSQEKTDEEPAAPPTAVDTPPAVPPTISAPPPVAAAAPPVVAPAVVPDLPPVPAVAPTDEPPSVAPVTEAAPPPVPAPARTSAAPTAAPVRKPPAPLKRGITATPSKPKPKPTLVTAAAAAAKEKSRAGSERPSVPRASLPPTQSTEFEFSQTQKPEPTPTQSTWAPPSVASSLPPTIASSSLPPAVSSQDSFLPPTVAPASSPPPSTFNDEPPAVVAPLSPGPASPVPEAPDAASLAAAAVASITEDSRAKRRAARAALETDEAEGSTAPAKRPRRGAGKAKARKAAADENDGEEDEANGGPSTADPRARGAAYASRGRAGTAGDRRLAANRNKPQLSHPELDGVQADEMVGIEVNPTVMTMKDLATTLVSQGRVSARTIKLHEFQRGEEERKRKERVEKAEATWKRRQIVRRKARQIKNAKRQLRRADARKRGQNPDDAVSDDSVDSDEDYEVEPDRLTPPGSPVAAERVAPLRLDPIEVDEPENGAAGAPEPAPYDPDDDPEGLGFRNTNSKDDDLEELEEMGEVLEDFQLPVEDDDDAPDFSGLQYAETTGGYLDENGEWVDTNMDDYATQIVNRKAQDRRNILEGSGAFGREVEIIDTDTQFVNAATWGKKVANDRWTVEETELFFSVLRETGENYSLMKAYFPGRTMRQLKNKGLRENRENPTRMNDAIFNRKPIDKEYLTKSSGYNAELPFDREKAFFEEVAQEKERVMALGPPDVVPPEGADGVLGPEQRPWVNPVEDLEFGSG</sequence>
<dbReference type="GO" id="GO:0070898">
    <property type="term" value="P:RNA polymerase III preinitiation complex assembly"/>
    <property type="evidence" value="ECO:0007669"/>
    <property type="project" value="TreeGrafter"/>
</dbReference>
<reference evidence="3" key="1">
    <citation type="submission" date="2023-10" db="EMBL/GenBank/DDBJ databases">
        <authorList>
            <person name="Noh H."/>
        </authorList>
    </citation>
    <scope>NUCLEOTIDE SEQUENCE</scope>
    <source>
        <strain evidence="3">DUCC4014</strain>
    </source>
</reference>
<feature type="compositionally biased region" description="Low complexity" evidence="1">
    <location>
        <begin position="368"/>
        <end position="381"/>
    </location>
</feature>
<feature type="compositionally biased region" description="Acidic residues" evidence="1">
    <location>
        <begin position="498"/>
        <end position="512"/>
    </location>
</feature>
<name>A0AAF1BGR2_9TREE</name>
<dbReference type="Proteomes" id="UP000827549">
    <property type="component" value="Chromosome 3"/>
</dbReference>
<feature type="compositionally biased region" description="Low complexity" evidence="1">
    <location>
        <begin position="135"/>
        <end position="147"/>
    </location>
</feature>
<evidence type="ECO:0000313" key="3">
    <source>
        <dbReference type="EMBL" id="WOO80111.1"/>
    </source>
</evidence>
<feature type="region of interest" description="Disordered" evidence="1">
    <location>
        <begin position="470"/>
        <end position="571"/>
    </location>
</feature>
<keyword evidence="4" id="KW-1185">Reference proteome</keyword>
<feature type="compositionally biased region" description="Basic residues" evidence="1">
    <location>
        <begin position="470"/>
        <end position="483"/>
    </location>
</feature>
<evidence type="ECO:0000259" key="2">
    <source>
        <dbReference type="SMART" id="SM00717"/>
    </source>
</evidence>
<dbReference type="GO" id="GO:0000126">
    <property type="term" value="C:transcription factor TFIIIB complex"/>
    <property type="evidence" value="ECO:0007669"/>
    <property type="project" value="TreeGrafter"/>
</dbReference>
<feature type="compositionally biased region" description="Pro residues" evidence="1">
    <location>
        <begin position="78"/>
        <end position="90"/>
    </location>
</feature>
<feature type="compositionally biased region" description="Low complexity" evidence="1">
    <location>
        <begin position="91"/>
        <end position="104"/>
    </location>
</feature>
<gene>
    <name evidence="3" type="primary">bdp1</name>
    <name evidence="3" type="ORF">LOC62_03G003622</name>
</gene>
<dbReference type="InterPro" id="IPR039467">
    <property type="entry name" value="TFIIIB_B''_Myb"/>
</dbReference>
<dbReference type="InterPro" id="IPR009057">
    <property type="entry name" value="Homeodomain-like_sf"/>
</dbReference>
<dbReference type="PANTHER" id="PTHR22929:SF0">
    <property type="entry name" value="TRANSCRIPTION FACTOR TFIIIB COMPONENT B'' HOMOLOG"/>
    <property type="match status" value="1"/>
</dbReference>
<evidence type="ECO:0000256" key="1">
    <source>
        <dbReference type="SAM" id="MobiDB-lite"/>
    </source>
</evidence>
<dbReference type="SUPFAM" id="SSF46689">
    <property type="entry name" value="Homeodomain-like"/>
    <property type="match status" value="1"/>
</dbReference>
<dbReference type="RefSeq" id="XP_062626143.1">
    <property type="nucleotide sequence ID" value="XM_062770159.1"/>
</dbReference>
<feature type="compositionally biased region" description="Pro residues" evidence="1">
    <location>
        <begin position="46"/>
        <end position="58"/>
    </location>
</feature>
<feature type="region of interest" description="Disordered" evidence="1">
    <location>
        <begin position="773"/>
        <end position="809"/>
    </location>
</feature>
<feature type="compositionally biased region" description="Pro residues" evidence="1">
    <location>
        <begin position="278"/>
        <end position="287"/>
    </location>
</feature>
<feature type="compositionally biased region" description="Low complexity" evidence="1">
    <location>
        <begin position="31"/>
        <end position="45"/>
    </location>
</feature>
<feature type="compositionally biased region" description="Basic residues" evidence="1">
    <location>
        <begin position="330"/>
        <end position="343"/>
    </location>
</feature>
<dbReference type="CDD" id="cd00167">
    <property type="entry name" value="SANT"/>
    <property type="match status" value="1"/>
</dbReference>
<feature type="region of interest" description="Disordered" evidence="1">
    <location>
        <begin position="1"/>
        <end position="403"/>
    </location>
</feature>
<dbReference type="InterPro" id="IPR001005">
    <property type="entry name" value="SANT/Myb"/>
</dbReference>
<dbReference type="Gene3D" id="1.10.10.60">
    <property type="entry name" value="Homeodomain-like"/>
    <property type="match status" value="1"/>
</dbReference>
<feature type="compositionally biased region" description="Low complexity" evidence="1">
    <location>
        <begin position="288"/>
        <end position="300"/>
    </location>
</feature>
<dbReference type="SMART" id="SM00717">
    <property type="entry name" value="SANT"/>
    <property type="match status" value="1"/>
</dbReference>
<feature type="compositionally biased region" description="Basic and acidic residues" evidence="1">
    <location>
        <begin position="484"/>
        <end position="494"/>
    </location>
</feature>
<feature type="compositionally biased region" description="Acidic residues" evidence="1">
    <location>
        <begin position="347"/>
        <end position="356"/>
    </location>
</feature>
<feature type="compositionally biased region" description="Pro residues" evidence="1">
    <location>
        <begin position="105"/>
        <end position="121"/>
    </location>
</feature>
<evidence type="ECO:0000313" key="4">
    <source>
        <dbReference type="Proteomes" id="UP000827549"/>
    </source>
</evidence>
<organism evidence="3 4">
    <name type="scientific">Vanrija pseudolonga</name>
    <dbReference type="NCBI Taxonomy" id="143232"/>
    <lineage>
        <taxon>Eukaryota</taxon>
        <taxon>Fungi</taxon>
        <taxon>Dikarya</taxon>
        <taxon>Basidiomycota</taxon>
        <taxon>Agaricomycotina</taxon>
        <taxon>Tremellomycetes</taxon>
        <taxon>Trichosporonales</taxon>
        <taxon>Trichosporonaceae</taxon>
        <taxon>Vanrija</taxon>
    </lineage>
</organism>
<protein>
    <submittedName>
        <fullName evidence="3">Transcription factor TFIIIB component B</fullName>
    </submittedName>
</protein>
<dbReference type="EMBL" id="CP086716">
    <property type="protein sequence ID" value="WOO80111.1"/>
    <property type="molecule type" value="Genomic_DNA"/>
</dbReference>
<dbReference type="PANTHER" id="PTHR22929">
    <property type="entry name" value="RNA POLYMERASE III TRANSCRIPTION INITIATION FACTOR B"/>
    <property type="match status" value="1"/>
</dbReference>